<name>A0A4C1T0Z0_EUMVA</name>
<keyword evidence="2" id="KW-1185">Reference proteome</keyword>
<reference evidence="1 2" key="1">
    <citation type="journal article" date="2019" name="Commun. Biol.">
        <title>The bagworm genome reveals a unique fibroin gene that provides high tensile strength.</title>
        <authorList>
            <person name="Kono N."/>
            <person name="Nakamura H."/>
            <person name="Ohtoshi R."/>
            <person name="Tomita M."/>
            <person name="Numata K."/>
            <person name="Arakawa K."/>
        </authorList>
    </citation>
    <scope>NUCLEOTIDE SEQUENCE [LARGE SCALE GENOMIC DNA]</scope>
</reference>
<evidence type="ECO:0000313" key="1">
    <source>
        <dbReference type="EMBL" id="GBP08119.1"/>
    </source>
</evidence>
<gene>
    <name evidence="1" type="ORF">EVAR_69198_1</name>
</gene>
<evidence type="ECO:0000313" key="2">
    <source>
        <dbReference type="Proteomes" id="UP000299102"/>
    </source>
</evidence>
<dbReference type="OrthoDB" id="8039868at2759"/>
<protein>
    <submittedName>
        <fullName evidence="1">Uncharacterized protein</fullName>
    </submittedName>
</protein>
<accession>A0A4C1T0Z0</accession>
<sequence>MLSENRNETLVLCCVPVAANKHLDVAHLSGIPPSCKSNSLGTQVNLDLGQSSLEEEYVDEELHPRFVDKILTEPFDIYKLNTDSLPQYDDEEPVLENFSRKVDVARIEEMLPSDTHQPGSNFLMEYVDRETNYMNVLEPLEEVNKEIPNLESFSKLVDLKSLQEPLEIVQTAELEAKQDADSTHELKECVSSEGKILQSIENAELNTLFYNNTDQNMYNVLPEFDKSNDSDQIITYEHHDEADQELAKENLAENNKGNKPNENNRSNDSEMAVLTIEQAKAKGCSAETSICKSKMSAQCVRDSFPVTITEVTNLGANSLYVKWKIHDCSGIGGYEPLETSNETLDIIYNMNRKDNKLKSLPLRSAPKATGIKCSFMDA</sequence>
<dbReference type="EMBL" id="BGZK01004284">
    <property type="protein sequence ID" value="GBP08119.1"/>
    <property type="molecule type" value="Genomic_DNA"/>
</dbReference>
<dbReference type="AlphaFoldDB" id="A0A4C1T0Z0"/>
<comment type="caution">
    <text evidence="1">The sequence shown here is derived from an EMBL/GenBank/DDBJ whole genome shotgun (WGS) entry which is preliminary data.</text>
</comment>
<dbReference type="Proteomes" id="UP000299102">
    <property type="component" value="Unassembled WGS sequence"/>
</dbReference>
<proteinExistence type="predicted"/>
<organism evidence="1 2">
    <name type="scientific">Eumeta variegata</name>
    <name type="common">Bagworm moth</name>
    <name type="synonym">Eumeta japonica</name>
    <dbReference type="NCBI Taxonomy" id="151549"/>
    <lineage>
        <taxon>Eukaryota</taxon>
        <taxon>Metazoa</taxon>
        <taxon>Ecdysozoa</taxon>
        <taxon>Arthropoda</taxon>
        <taxon>Hexapoda</taxon>
        <taxon>Insecta</taxon>
        <taxon>Pterygota</taxon>
        <taxon>Neoptera</taxon>
        <taxon>Endopterygota</taxon>
        <taxon>Lepidoptera</taxon>
        <taxon>Glossata</taxon>
        <taxon>Ditrysia</taxon>
        <taxon>Tineoidea</taxon>
        <taxon>Psychidae</taxon>
        <taxon>Oiketicinae</taxon>
        <taxon>Eumeta</taxon>
    </lineage>
</organism>